<reference evidence="2" key="2">
    <citation type="journal article" date="2023" name="BMC Genomics">
        <title>Pest status, molecular evolution, and epigenetic factors derived from the genome assembly of Frankliniella fusca, a thysanopteran phytovirus vector.</title>
        <authorList>
            <person name="Catto M.A."/>
            <person name="Labadie P.E."/>
            <person name="Jacobson A.L."/>
            <person name="Kennedy G.G."/>
            <person name="Srinivasan R."/>
            <person name="Hunt B.G."/>
        </authorList>
    </citation>
    <scope>NUCLEOTIDE SEQUENCE</scope>
    <source>
        <strain evidence="2">PL_HMW_Pooled</strain>
    </source>
</reference>
<reference evidence="2" key="1">
    <citation type="submission" date="2021-07" db="EMBL/GenBank/DDBJ databases">
        <authorList>
            <person name="Catto M.A."/>
            <person name="Jacobson A."/>
            <person name="Kennedy G."/>
            <person name="Labadie P."/>
            <person name="Hunt B.G."/>
            <person name="Srinivasan R."/>
        </authorList>
    </citation>
    <scope>NUCLEOTIDE SEQUENCE</scope>
    <source>
        <strain evidence="2">PL_HMW_Pooled</strain>
        <tissue evidence="2">Head</tissue>
    </source>
</reference>
<dbReference type="PANTHER" id="PTHR35385">
    <property type="entry name" value="PROTEIN B, PUTATIVE-RELATED-RELATED"/>
    <property type="match status" value="1"/>
</dbReference>
<accession>A0AAE1H9K4</accession>
<organism evidence="2 3">
    <name type="scientific">Frankliniella fusca</name>
    <dbReference type="NCBI Taxonomy" id="407009"/>
    <lineage>
        <taxon>Eukaryota</taxon>
        <taxon>Metazoa</taxon>
        <taxon>Ecdysozoa</taxon>
        <taxon>Arthropoda</taxon>
        <taxon>Hexapoda</taxon>
        <taxon>Insecta</taxon>
        <taxon>Pterygota</taxon>
        <taxon>Neoptera</taxon>
        <taxon>Paraneoptera</taxon>
        <taxon>Thysanoptera</taxon>
        <taxon>Terebrantia</taxon>
        <taxon>Thripoidea</taxon>
        <taxon>Thripidae</taxon>
        <taxon>Frankliniella</taxon>
    </lineage>
</organism>
<feature type="region of interest" description="Disordered" evidence="1">
    <location>
        <begin position="33"/>
        <end position="52"/>
    </location>
</feature>
<proteinExistence type="predicted"/>
<dbReference type="Proteomes" id="UP001219518">
    <property type="component" value="Unassembled WGS sequence"/>
</dbReference>
<dbReference type="PANTHER" id="PTHR35385:SF2">
    <property type="entry name" value="PROTEIN B, PUTATIVE-RELATED"/>
    <property type="match status" value="1"/>
</dbReference>
<protein>
    <submittedName>
        <fullName evidence="2">Beta-amylase</fullName>
    </submittedName>
</protein>
<evidence type="ECO:0000313" key="3">
    <source>
        <dbReference type="Proteomes" id="UP001219518"/>
    </source>
</evidence>
<dbReference type="AlphaFoldDB" id="A0AAE1H9K4"/>
<comment type="caution">
    <text evidence="2">The sequence shown here is derived from an EMBL/GenBank/DDBJ whole genome shotgun (WGS) entry which is preliminary data.</text>
</comment>
<evidence type="ECO:0000313" key="2">
    <source>
        <dbReference type="EMBL" id="KAK3917275.1"/>
    </source>
</evidence>
<sequence>MSSPPNLRIMTSLPLRTISGNELLRRENLQVQGTSKPTNVLTSTPSLPTNQKELQTSSVFKRKLSLSAQSSNSVKVDTQMNYIYQVIRVDSRVADSKQRMANAVLKFRQSEILTSSQQQQSVTVPAENVAQPLANNAKATTVVAALPSLPLNQTAQILKVDAKPTTVVSTLSSPTNQTELQESDDLYSSDSGDFVVSKHKKLISIVPKEPKSVVEKSSSAADITHPVLMSILPPEYKYKCTDLQTTSDPSQIVATVRANIFSKEEALKWLRLYEARTLTNFRSGKMKENLCRVLFKKRFRCHHNTRASEPCSKTKKAHKKHTSCQAVLIITVKVVNMPRSLDPFLKEFPCVIYMKHTHNHNIKCADALRFRRPYTEMEELGST</sequence>
<gene>
    <name evidence="2" type="ORF">KUF71_026120</name>
</gene>
<keyword evidence="3" id="KW-1185">Reference proteome</keyword>
<evidence type="ECO:0000256" key="1">
    <source>
        <dbReference type="SAM" id="MobiDB-lite"/>
    </source>
</evidence>
<name>A0AAE1H9K4_9NEOP</name>
<dbReference type="EMBL" id="JAHWGI010000707">
    <property type="protein sequence ID" value="KAK3917275.1"/>
    <property type="molecule type" value="Genomic_DNA"/>
</dbReference>